<keyword evidence="10" id="KW-0539">Nucleus</keyword>
<dbReference type="FunFam" id="3.40.50.300:FF:000079">
    <property type="entry name" value="probable ATP-dependent RNA helicase DDX17"/>
    <property type="match status" value="1"/>
</dbReference>
<dbReference type="PROSITE" id="PS51192">
    <property type="entry name" value="HELICASE_ATP_BIND_1"/>
    <property type="match status" value="1"/>
</dbReference>
<feature type="domain" description="Helicase ATP-binding" evidence="14">
    <location>
        <begin position="143"/>
        <end position="317"/>
    </location>
</feature>
<dbReference type="OrthoDB" id="196131at2759"/>
<dbReference type="Proteomes" id="UP000008983">
    <property type="component" value="Unassembled WGS sequence"/>
</dbReference>
<dbReference type="InterPro" id="IPR001650">
    <property type="entry name" value="Helicase_C-like"/>
</dbReference>
<keyword evidence="8 13" id="KW-0347">Helicase</keyword>
<dbReference type="FunFam" id="3.40.50.300:FF:000008">
    <property type="entry name" value="ATP-dependent RNA helicase RhlB"/>
    <property type="match status" value="1"/>
</dbReference>
<dbReference type="SMART" id="SM00487">
    <property type="entry name" value="DEXDc"/>
    <property type="match status" value="1"/>
</dbReference>
<comment type="function">
    <text evidence="11">ATP-dependent RNA helicase required for 60S ribosomal subunit synthesis. Involved in efficient pre-rRNA processing, predominantly at site A3, which is necessary for the normal formation of 25S and 5.8S rRNAs.</text>
</comment>
<organism evidence="17 18">
    <name type="scientific">Ichthyophthirius multifiliis</name>
    <name type="common">White spot disease agent</name>
    <name type="synonym">Ich</name>
    <dbReference type="NCBI Taxonomy" id="5932"/>
    <lineage>
        <taxon>Eukaryota</taxon>
        <taxon>Sar</taxon>
        <taxon>Alveolata</taxon>
        <taxon>Ciliophora</taxon>
        <taxon>Intramacronucleata</taxon>
        <taxon>Oligohymenophorea</taxon>
        <taxon>Hymenostomatida</taxon>
        <taxon>Ophryoglenina</taxon>
        <taxon>Ichthyophthirius</taxon>
    </lineage>
</organism>
<dbReference type="GO" id="GO:0005524">
    <property type="term" value="F:ATP binding"/>
    <property type="evidence" value="ECO:0007669"/>
    <property type="project" value="UniProtKB-KW"/>
</dbReference>
<dbReference type="GO" id="GO:0003724">
    <property type="term" value="F:RNA helicase activity"/>
    <property type="evidence" value="ECO:0007669"/>
    <property type="project" value="UniProtKB-EC"/>
</dbReference>
<reference evidence="17 18" key="1">
    <citation type="submission" date="2011-07" db="EMBL/GenBank/DDBJ databases">
        <authorList>
            <person name="Coyne R."/>
            <person name="Brami D."/>
            <person name="Johnson J."/>
            <person name="Hostetler J."/>
            <person name="Hannick L."/>
            <person name="Clark T."/>
            <person name="Cassidy-Hanley D."/>
            <person name="Inman J."/>
        </authorList>
    </citation>
    <scope>NUCLEOTIDE SEQUENCE [LARGE SCALE GENOMIC DNA]</scope>
    <source>
        <strain evidence="17 18">G5</strain>
    </source>
</reference>
<dbReference type="CDD" id="cd00268">
    <property type="entry name" value="DEADc"/>
    <property type="match status" value="1"/>
</dbReference>
<evidence type="ECO:0000256" key="8">
    <source>
        <dbReference type="ARBA" id="ARBA00022806"/>
    </source>
</evidence>
<evidence type="ECO:0000256" key="6">
    <source>
        <dbReference type="ARBA" id="ARBA00022741"/>
    </source>
</evidence>
<evidence type="ECO:0000256" key="13">
    <source>
        <dbReference type="RuleBase" id="RU000492"/>
    </source>
</evidence>
<comment type="subcellular location">
    <subcellularLocation>
        <location evidence="1">Nucleus</location>
        <location evidence="1">Nucleolus</location>
    </subcellularLocation>
</comment>
<dbReference type="PROSITE" id="PS00039">
    <property type="entry name" value="DEAD_ATP_HELICASE"/>
    <property type="match status" value="1"/>
</dbReference>
<dbReference type="InterPro" id="IPR027417">
    <property type="entry name" value="P-loop_NTPase"/>
</dbReference>
<name>G0QV89_ICHMU</name>
<dbReference type="EMBL" id="GL983935">
    <property type="protein sequence ID" value="EGR30873.1"/>
    <property type="molecule type" value="Genomic_DNA"/>
</dbReference>
<gene>
    <name evidence="17" type="ORF">IMG5_122040</name>
</gene>
<evidence type="ECO:0000256" key="10">
    <source>
        <dbReference type="ARBA" id="ARBA00023242"/>
    </source>
</evidence>
<feature type="domain" description="Helicase C-terminal" evidence="15">
    <location>
        <begin position="343"/>
        <end position="492"/>
    </location>
</feature>
<evidence type="ECO:0000259" key="15">
    <source>
        <dbReference type="PROSITE" id="PS51194"/>
    </source>
</evidence>
<dbReference type="InterPro" id="IPR014001">
    <property type="entry name" value="Helicase_ATP-bd"/>
</dbReference>
<dbReference type="GeneID" id="14906987"/>
<sequence>MSSIFKQNANYEDAREFNPQYNYQRKQQQRSSFNYEDQPYFNNQQQNFNNKQQFEQELNPLDFSKEVLPQFERIFYNKDLLQQEDFQQVENHLKENQIKIISATNIPPPPFLSWKNSPLCDQLKSLVQSQGFEKPTSIQSQCIPIILNGSDLIGIAQTGSGKTLSYLLPMLIHINQKEKRERKNPVGLILVPTRELANQVQLECAKFGKAYKAYSTAIYGGASRSVQEQHLQKKPEIVVATPGRLIDFVQSKAVDLRTITYLVLDEADRMLDMGFEPQIRKILGQIRPDKQMIMFSATWPKEIKNLAYEFCQEKPVHVQIGENDLNVNTDIQQQFELIDQNQKLQRLQEIIQEKADNKTLIFTSTKRSCDFLEMTLKSQKISCLSLHGDKSQSQRDYIMYKFRSGQVQILLATDVASRGLDVKDVKLVINYDLPQNIEDYVHRIGRTGRAGAQGQSISFFDKQNDMMIGKKIIQLLKQHHIQPSSEFEQIIKQGYQFFKYIYQFYLIQIN</sequence>
<dbReference type="InterPro" id="IPR011545">
    <property type="entry name" value="DEAD/DEAH_box_helicase_dom"/>
</dbReference>
<keyword evidence="7 13" id="KW-0378">Hydrolase</keyword>
<dbReference type="EC" id="3.6.4.13" evidence="3"/>
<dbReference type="RefSeq" id="XP_004032460.1">
    <property type="nucleotide sequence ID" value="XM_004032412.1"/>
</dbReference>
<evidence type="ECO:0000256" key="4">
    <source>
        <dbReference type="ARBA" id="ARBA00022517"/>
    </source>
</evidence>
<dbReference type="SUPFAM" id="SSF52540">
    <property type="entry name" value="P-loop containing nucleoside triphosphate hydrolases"/>
    <property type="match status" value="1"/>
</dbReference>
<dbReference type="CDD" id="cd18787">
    <property type="entry name" value="SF2_C_DEAD"/>
    <property type="match status" value="1"/>
</dbReference>
<evidence type="ECO:0000256" key="9">
    <source>
        <dbReference type="ARBA" id="ARBA00022840"/>
    </source>
</evidence>
<evidence type="ECO:0000256" key="7">
    <source>
        <dbReference type="ARBA" id="ARBA00022801"/>
    </source>
</evidence>
<keyword evidence="6 13" id="KW-0547">Nucleotide-binding</keyword>
<dbReference type="GO" id="GO:0016787">
    <property type="term" value="F:hydrolase activity"/>
    <property type="evidence" value="ECO:0007669"/>
    <property type="project" value="UniProtKB-KW"/>
</dbReference>
<dbReference type="eggNOG" id="KOG0331">
    <property type="taxonomic scope" value="Eukaryota"/>
</dbReference>
<evidence type="ECO:0000259" key="14">
    <source>
        <dbReference type="PROSITE" id="PS51192"/>
    </source>
</evidence>
<dbReference type="PROSITE" id="PS51194">
    <property type="entry name" value="HELICASE_CTER"/>
    <property type="match status" value="1"/>
</dbReference>
<comment type="similarity">
    <text evidence="2">Belongs to the DEAD box helicase family. DDX5/DBP2 subfamily.</text>
</comment>
<dbReference type="PROSITE" id="PS51195">
    <property type="entry name" value="Q_MOTIF"/>
    <property type="match status" value="1"/>
</dbReference>
<dbReference type="AlphaFoldDB" id="G0QV89"/>
<keyword evidence="5" id="KW-0698">rRNA processing</keyword>
<dbReference type="STRING" id="857967.G0QV89"/>
<dbReference type="InterPro" id="IPR000629">
    <property type="entry name" value="RNA-helicase_DEAD-box_CS"/>
</dbReference>
<dbReference type="Gene3D" id="3.40.50.300">
    <property type="entry name" value="P-loop containing nucleotide triphosphate hydrolases"/>
    <property type="match status" value="2"/>
</dbReference>
<keyword evidence="9 13" id="KW-0067">ATP-binding</keyword>
<evidence type="ECO:0000256" key="12">
    <source>
        <dbReference type="PROSITE-ProRule" id="PRU00552"/>
    </source>
</evidence>
<evidence type="ECO:0000313" key="17">
    <source>
        <dbReference type="EMBL" id="EGR30873.1"/>
    </source>
</evidence>
<dbReference type="InterPro" id="IPR044742">
    <property type="entry name" value="DEAD/DEAH_RhlB"/>
</dbReference>
<dbReference type="SMART" id="SM00490">
    <property type="entry name" value="HELICc"/>
    <property type="match status" value="1"/>
</dbReference>
<evidence type="ECO:0000256" key="3">
    <source>
        <dbReference type="ARBA" id="ARBA00012552"/>
    </source>
</evidence>
<evidence type="ECO:0000256" key="2">
    <source>
        <dbReference type="ARBA" id="ARBA00009334"/>
    </source>
</evidence>
<dbReference type="PANTHER" id="PTHR47958">
    <property type="entry name" value="ATP-DEPENDENT RNA HELICASE DBP3"/>
    <property type="match status" value="1"/>
</dbReference>
<evidence type="ECO:0000256" key="11">
    <source>
        <dbReference type="ARBA" id="ARBA00037449"/>
    </source>
</evidence>
<dbReference type="GO" id="GO:0003676">
    <property type="term" value="F:nucleic acid binding"/>
    <property type="evidence" value="ECO:0007669"/>
    <property type="project" value="InterPro"/>
</dbReference>
<feature type="short sequence motif" description="Q motif" evidence="12">
    <location>
        <begin position="112"/>
        <end position="140"/>
    </location>
</feature>
<evidence type="ECO:0000259" key="16">
    <source>
        <dbReference type="PROSITE" id="PS51195"/>
    </source>
</evidence>
<feature type="domain" description="DEAD-box RNA helicase Q" evidence="16">
    <location>
        <begin position="112"/>
        <end position="140"/>
    </location>
</feature>
<evidence type="ECO:0000256" key="5">
    <source>
        <dbReference type="ARBA" id="ARBA00022552"/>
    </source>
</evidence>
<protein>
    <recommendedName>
        <fullName evidence="3">RNA helicase</fullName>
        <ecNumber evidence="3">3.6.4.13</ecNumber>
    </recommendedName>
</protein>
<evidence type="ECO:0000313" key="18">
    <source>
        <dbReference type="Proteomes" id="UP000008983"/>
    </source>
</evidence>
<proteinExistence type="inferred from homology"/>
<dbReference type="InParanoid" id="G0QV89"/>
<dbReference type="Pfam" id="PF00271">
    <property type="entry name" value="Helicase_C"/>
    <property type="match status" value="1"/>
</dbReference>
<keyword evidence="4" id="KW-0690">Ribosome biogenesis</keyword>
<dbReference type="InterPro" id="IPR014014">
    <property type="entry name" value="RNA_helicase_DEAD_Q_motif"/>
</dbReference>
<evidence type="ECO:0000256" key="1">
    <source>
        <dbReference type="ARBA" id="ARBA00004604"/>
    </source>
</evidence>
<accession>G0QV89</accession>
<keyword evidence="18" id="KW-1185">Reference proteome</keyword>
<dbReference type="OMA" id="HRIGMLT"/>
<dbReference type="Pfam" id="PF00270">
    <property type="entry name" value="DEAD"/>
    <property type="match status" value="1"/>
</dbReference>